<dbReference type="Pfam" id="PF09648">
    <property type="entry name" value="YycI"/>
    <property type="match status" value="1"/>
</dbReference>
<dbReference type="InterPro" id="IPR018604">
    <property type="entry name" value="YycI-like"/>
</dbReference>
<keyword evidence="4" id="KW-1185">Reference proteome</keyword>
<evidence type="ECO:0000259" key="2">
    <source>
        <dbReference type="Pfam" id="PF09648"/>
    </source>
</evidence>
<feature type="transmembrane region" description="Helical" evidence="1">
    <location>
        <begin position="9"/>
        <end position="26"/>
    </location>
</feature>
<dbReference type="RefSeq" id="WP_183672920.1">
    <property type="nucleotide sequence ID" value="NZ_CBCRYX010000001.1"/>
</dbReference>
<proteinExistence type="predicted"/>
<reference evidence="3 4" key="1">
    <citation type="submission" date="2020-08" db="EMBL/GenBank/DDBJ databases">
        <title>Genomic Encyclopedia of Type Strains, Phase IV (KMG-IV): sequencing the most valuable type-strain genomes for metagenomic binning, comparative biology and taxonomic classification.</title>
        <authorList>
            <person name="Goeker M."/>
        </authorList>
    </citation>
    <scope>NUCLEOTIDE SEQUENCE [LARGE SCALE GENOMIC DNA]</scope>
    <source>
        <strain evidence="3 4">DSM 19163</strain>
    </source>
</reference>
<comment type="caution">
    <text evidence="3">The sequence shown here is derived from an EMBL/GenBank/DDBJ whole genome shotgun (WGS) entry which is preliminary data.</text>
</comment>
<accession>A0A9Q2HEM3</accession>
<keyword evidence="1" id="KW-0472">Membrane</keyword>
<keyword evidence="1" id="KW-0812">Transmembrane</keyword>
<dbReference type="AlphaFoldDB" id="A0A9Q2HEM3"/>
<feature type="domain" description="Regulatory protein YycH-like" evidence="2">
    <location>
        <begin position="40"/>
        <end position="242"/>
    </location>
</feature>
<name>A0A9Q2HEM3_9STAP</name>
<gene>
    <name evidence="3" type="ORF">HNQ45_000364</name>
</gene>
<evidence type="ECO:0000313" key="4">
    <source>
        <dbReference type="Proteomes" id="UP000579136"/>
    </source>
</evidence>
<protein>
    <submittedName>
        <fullName evidence="3">Regulatory protein YycI of two-component signal transduction system YycFG</fullName>
    </submittedName>
</protein>
<keyword evidence="1" id="KW-1133">Transmembrane helix</keyword>
<dbReference type="EMBL" id="JACHHF010000002">
    <property type="protein sequence ID" value="MBB5175494.1"/>
    <property type="molecule type" value="Genomic_DNA"/>
</dbReference>
<sequence>MDWKLSKSIYIFVFLIINIVLIIVLYNQNKTSDSMEIKTNKTVQKSDDYKTNVNTTEEIKLTVLNGTRKEFQSATSSEESTNQGMLKSIRKVQSLDFEPSHVQEYVNQEMYKGSEYTYNSDTSNKEILYFNQMHNSLPIFNNSAARIKAVNKDEGIQLEQGYIENISANEYSKKEPVNDPLEAVEELMKEKEISKEAIILSSTLGYYLVLLHDNSNQVLLRPKWKLIIEEKDITRVIYVDAINASEEIIEGE</sequence>
<organism evidence="3 4">
    <name type="scientific">Nosocomiicoccus ampullae</name>
    <dbReference type="NCBI Taxonomy" id="489910"/>
    <lineage>
        <taxon>Bacteria</taxon>
        <taxon>Bacillati</taxon>
        <taxon>Bacillota</taxon>
        <taxon>Bacilli</taxon>
        <taxon>Bacillales</taxon>
        <taxon>Staphylococcaceae</taxon>
        <taxon>Nosocomiicoccus</taxon>
    </lineage>
</organism>
<evidence type="ECO:0000256" key="1">
    <source>
        <dbReference type="SAM" id="Phobius"/>
    </source>
</evidence>
<evidence type="ECO:0000313" key="3">
    <source>
        <dbReference type="EMBL" id="MBB5175494.1"/>
    </source>
</evidence>
<dbReference type="Proteomes" id="UP000579136">
    <property type="component" value="Unassembled WGS sequence"/>
</dbReference>
<dbReference type="Gene3D" id="2.40.128.690">
    <property type="entry name" value="YycH protein, domain 3-like"/>
    <property type="match status" value="1"/>
</dbReference>
<dbReference type="GO" id="GO:0016020">
    <property type="term" value="C:membrane"/>
    <property type="evidence" value="ECO:0007669"/>
    <property type="project" value="InterPro"/>
</dbReference>